<accession>A0A1F7XXK8</accession>
<evidence type="ECO:0000313" key="1">
    <source>
        <dbReference type="EMBL" id="OGM19771.1"/>
    </source>
</evidence>
<dbReference type="EMBL" id="MGGD01000057">
    <property type="protein sequence ID" value="OGM19771.1"/>
    <property type="molecule type" value="Genomic_DNA"/>
</dbReference>
<gene>
    <name evidence="1" type="ORF">A2771_01720</name>
</gene>
<organism evidence="1 2">
    <name type="scientific">Candidatus Woesebacteria bacterium RIFCSPHIGHO2_01_FULL_38_26b</name>
    <dbReference type="NCBI Taxonomy" id="1802491"/>
    <lineage>
        <taxon>Bacteria</taxon>
        <taxon>Candidatus Woeseibacteriota</taxon>
    </lineage>
</organism>
<proteinExistence type="predicted"/>
<comment type="caution">
    <text evidence="1">The sequence shown here is derived from an EMBL/GenBank/DDBJ whole genome shotgun (WGS) entry which is preliminary data.</text>
</comment>
<protein>
    <submittedName>
        <fullName evidence="1">Uncharacterized protein</fullName>
    </submittedName>
</protein>
<dbReference type="Proteomes" id="UP000176741">
    <property type="component" value="Unassembled WGS sequence"/>
</dbReference>
<evidence type="ECO:0000313" key="2">
    <source>
        <dbReference type="Proteomes" id="UP000176741"/>
    </source>
</evidence>
<name>A0A1F7XXK8_9BACT</name>
<reference evidence="1 2" key="1">
    <citation type="journal article" date="2016" name="Nat. Commun.">
        <title>Thousands of microbial genomes shed light on interconnected biogeochemical processes in an aquifer system.</title>
        <authorList>
            <person name="Anantharaman K."/>
            <person name="Brown C.T."/>
            <person name="Hug L.A."/>
            <person name="Sharon I."/>
            <person name="Castelle C.J."/>
            <person name="Probst A.J."/>
            <person name="Thomas B.C."/>
            <person name="Singh A."/>
            <person name="Wilkins M.J."/>
            <person name="Karaoz U."/>
            <person name="Brodie E.L."/>
            <person name="Williams K.H."/>
            <person name="Hubbard S.S."/>
            <person name="Banfield J.F."/>
        </authorList>
    </citation>
    <scope>NUCLEOTIDE SEQUENCE [LARGE SCALE GENOMIC DNA]</scope>
</reference>
<dbReference type="AlphaFoldDB" id="A0A1F7XXK8"/>
<sequence>MTTKVFIFEDVRGLFNGGITHGDIDELYFGCPHKVVNFVLKNINERNKTIIATCPYHKLNIEFYARFRKRIQFG</sequence>